<sequence>MDRVDPRHAELLADTDPADLGRRVRTIRSAQGLTLAAAAGSGMSVAHLSRIETGQRRATTKALHHLASTLDVPVEQLLGDVTPREADEIRLMLDYAELSLESGQFQDAATHVESALERLESVQLDLLHERARFLSARVAETLGDADTAILGLERMVDDPKVTGLMRIRGGIALSRIYRESGDLGRAIDSGERILNQLSDWGLDACDEAVQLSVTIAAAYAERGDAGHAVRVCRAAIERAETLGSPTARASAYWNTSALQADRGDISAAVQLAERALALLGEGRDARNLARLRTELGRLQLALDPPAVEDARHNLEQAAEELAWSSASPVDRSYTQIGLARAFLLSGDLAGCRELVEGVLALSDGGAPLAEAEALALQGQLNVAEGAMAEAAESYQQAVLRLSAAGVDQGAAQLWFDLAGLLDGVGLSDAARDAYRRAAASTGLRARMRAPSRVLV</sequence>
<dbReference type="Proteomes" id="UP000294853">
    <property type="component" value="Chromosome"/>
</dbReference>
<accession>A0A4P7IF24</accession>
<dbReference type="InterPro" id="IPR001387">
    <property type="entry name" value="Cro/C1-type_HTH"/>
</dbReference>
<dbReference type="CDD" id="cd00093">
    <property type="entry name" value="HTH_XRE"/>
    <property type="match status" value="1"/>
</dbReference>
<feature type="domain" description="HTH cro/C1-type" evidence="2">
    <location>
        <begin position="24"/>
        <end position="77"/>
    </location>
</feature>
<dbReference type="Gene3D" id="1.10.260.40">
    <property type="entry name" value="lambda repressor-like DNA-binding domains"/>
    <property type="match status" value="1"/>
</dbReference>
<dbReference type="InterPro" id="IPR010982">
    <property type="entry name" value="Lambda_DNA-bd_dom_sf"/>
</dbReference>
<dbReference type="PROSITE" id="PS50943">
    <property type="entry name" value="HTH_CROC1"/>
    <property type="match status" value="1"/>
</dbReference>
<evidence type="ECO:0000313" key="3">
    <source>
        <dbReference type="EMBL" id="QBX55864.1"/>
    </source>
</evidence>
<dbReference type="SMART" id="SM00530">
    <property type="entry name" value="HTH_XRE"/>
    <property type="match status" value="1"/>
</dbReference>
<evidence type="ECO:0000259" key="2">
    <source>
        <dbReference type="PROSITE" id="PS50943"/>
    </source>
</evidence>
<proteinExistence type="predicted"/>
<dbReference type="AlphaFoldDB" id="A0A4P7IF24"/>
<keyword evidence="1" id="KW-0238">DNA-binding</keyword>
<keyword evidence="4" id="KW-1185">Reference proteome</keyword>
<dbReference type="GO" id="GO:0005829">
    <property type="term" value="C:cytosol"/>
    <property type="evidence" value="ECO:0007669"/>
    <property type="project" value="TreeGrafter"/>
</dbReference>
<name>A0A4P7IF24_9ACTN</name>
<dbReference type="SUPFAM" id="SSF48452">
    <property type="entry name" value="TPR-like"/>
    <property type="match status" value="3"/>
</dbReference>
<dbReference type="InterPro" id="IPR050807">
    <property type="entry name" value="TransReg_Diox_bact_type"/>
</dbReference>
<dbReference type="OrthoDB" id="3675359at2"/>
<evidence type="ECO:0000313" key="4">
    <source>
        <dbReference type="Proteomes" id="UP000294853"/>
    </source>
</evidence>
<dbReference type="GO" id="GO:0003677">
    <property type="term" value="F:DNA binding"/>
    <property type="evidence" value="ECO:0007669"/>
    <property type="project" value="UniProtKB-KW"/>
</dbReference>
<protein>
    <submittedName>
        <fullName evidence="3">Helix-turn-helix domain-containing protein</fullName>
    </submittedName>
</protein>
<dbReference type="SUPFAM" id="SSF47413">
    <property type="entry name" value="lambda repressor-like DNA-binding domains"/>
    <property type="match status" value="1"/>
</dbReference>
<organism evidence="3 4">
    <name type="scientific">Nocardioides seonyuensis</name>
    <dbReference type="NCBI Taxonomy" id="2518371"/>
    <lineage>
        <taxon>Bacteria</taxon>
        <taxon>Bacillati</taxon>
        <taxon>Actinomycetota</taxon>
        <taxon>Actinomycetes</taxon>
        <taxon>Propionibacteriales</taxon>
        <taxon>Nocardioidaceae</taxon>
        <taxon>Nocardioides</taxon>
    </lineage>
</organism>
<dbReference type="PANTHER" id="PTHR46797:SF1">
    <property type="entry name" value="METHYLPHOSPHONATE SYNTHASE"/>
    <property type="match status" value="1"/>
</dbReference>
<dbReference type="InterPro" id="IPR011990">
    <property type="entry name" value="TPR-like_helical_dom_sf"/>
</dbReference>
<dbReference type="Gene3D" id="1.25.40.10">
    <property type="entry name" value="Tetratricopeptide repeat domain"/>
    <property type="match status" value="2"/>
</dbReference>
<dbReference type="KEGG" id="nsn:EXE58_10600"/>
<evidence type="ECO:0000256" key="1">
    <source>
        <dbReference type="ARBA" id="ARBA00023125"/>
    </source>
</evidence>
<dbReference type="PANTHER" id="PTHR46797">
    <property type="entry name" value="HTH-TYPE TRANSCRIPTIONAL REGULATOR"/>
    <property type="match status" value="1"/>
</dbReference>
<dbReference type="GO" id="GO:0003700">
    <property type="term" value="F:DNA-binding transcription factor activity"/>
    <property type="evidence" value="ECO:0007669"/>
    <property type="project" value="TreeGrafter"/>
</dbReference>
<dbReference type="Pfam" id="PF13560">
    <property type="entry name" value="HTH_31"/>
    <property type="match status" value="1"/>
</dbReference>
<reference evidence="3 4" key="1">
    <citation type="submission" date="2019-03" db="EMBL/GenBank/DDBJ databases">
        <title>Three New Species of Nocardioides, Nocardioides euryhalodurans sp. nov., Nocardioides seonyuensis sp. nov. and Nocardioides eburneoflavus sp. nov. Iolated from Soil.</title>
        <authorList>
            <person name="Roh S.G."/>
            <person name="Lee C."/>
            <person name="Kim M.-K."/>
            <person name="Kim S.B."/>
        </authorList>
    </citation>
    <scope>NUCLEOTIDE SEQUENCE [LARGE SCALE GENOMIC DNA]</scope>
    <source>
        <strain evidence="3 4">MMS17-SY207-3</strain>
    </source>
</reference>
<dbReference type="EMBL" id="CP038436">
    <property type="protein sequence ID" value="QBX55864.1"/>
    <property type="molecule type" value="Genomic_DNA"/>
</dbReference>
<gene>
    <name evidence="3" type="ORF">EXE58_10600</name>
</gene>